<dbReference type="HAMAP" id="MF_01152">
    <property type="entry name" value="DnaJ"/>
    <property type="match status" value="1"/>
</dbReference>
<proteinExistence type="inferred from homology"/>
<feature type="domain" description="CR-type" evidence="8">
    <location>
        <begin position="136"/>
        <end position="218"/>
    </location>
</feature>
<dbReference type="Pfam" id="PF00226">
    <property type="entry name" value="DnaJ"/>
    <property type="match status" value="1"/>
</dbReference>
<dbReference type="GO" id="GO:0031072">
    <property type="term" value="F:heat shock protein binding"/>
    <property type="evidence" value="ECO:0007669"/>
    <property type="project" value="InterPro"/>
</dbReference>
<dbReference type="CDD" id="cd06257">
    <property type="entry name" value="DnaJ"/>
    <property type="match status" value="1"/>
</dbReference>
<accession>D6PBF4</accession>
<evidence type="ECO:0000256" key="5">
    <source>
        <dbReference type="ARBA" id="ARBA00023186"/>
    </source>
</evidence>
<dbReference type="SUPFAM" id="SSF49493">
    <property type="entry name" value="HSP40/DnaJ peptide-binding domain"/>
    <property type="match status" value="2"/>
</dbReference>
<dbReference type="CDD" id="cd10719">
    <property type="entry name" value="DnaJ_zf"/>
    <property type="match status" value="1"/>
</dbReference>
<name>D6PBF4_9ARCH</name>
<dbReference type="PROSITE" id="PS50076">
    <property type="entry name" value="DNAJ_2"/>
    <property type="match status" value="1"/>
</dbReference>
<dbReference type="PANTHER" id="PTHR43096:SF10">
    <property type="entry name" value="CHAPERONE PROTEIN DNAJ A6, CHLOROPLASTIC"/>
    <property type="match status" value="1"/>
</dbReference>
<dbReference type="InterPro" id="IPR002939">
    <property type="entry name" value="DnaJ_C"/>
</dbReference>
<protein>
    <submittedName>
        <fullName evidence="9">DnaJ</fullName>
    </submittedName>
</protein>
<dbReference type="InterPro" id="IPR001305">
    <property type="entry name" value="HSP_DnaJ_Cys-rich_dom"/>
</dbReference>
<dbReference type="Gene3D" id="2.60.260.20">
    <property type="entry name" value="Urease metallochaperone UreE, N-terminal domain"/>
    <property type="match status" value="2"/>
</dbReference>
<evidence type="ECO:0000313" key="9">
    <source>
        <dbReference type="EMBL" id="ADD93055.1"/>
    </source>
</evidence>
<dbReference type="PANTHER" id="PTHR43096">
    <property type="entry name" value="DNAJ HOMOLOG 1, MITOCHONDRIAL-RELATED"/>
    <property type="match status" value="1"/>
</dbReference>
<keyword evidence="5" id="KW-0143">Chaperone</keyword>
<keyword evidence="4 6" id="KW-0862">Zinc</keyword>
<evidence type="ECO:0000259" key="7">
    <source>
        <dbReference type="PROSITE" id="PS50076"/>
    </source>
</evidence>
<keyword evidence="2" id="KW-0677">Repeat</keyword>
<evidence type="ECO:0000259" key="8">
    <source>
        <dbReference type="PROSITE" id="PS51188"/>
    </source>
</evidence>
<dbReference type="FunFam" id="1.10.287.110:FF:000034">
    <property type="entry name" value="Chaperone protein DnaJ"/>
    <property type="match status" value="1"/>
</dbReference>
<dbReference type="FunFam" id="2.10.230.10:FF:000002">
    <property type="entry name" value="Molecular chaperone DnaJ"/>
    <property type="match status" value="1"/>
</dbReference>
<sequence length="382" mass="42188">MSEKRDYYEVLGVDKKATDQELKKAFRSLARKYHPDKNPDDEEAEAKFKEVQEAYAILSNSEQRRQYDTFGHNRPGGDPFSGGFQGVNINFEDIFGDGLDSIFTQFFGGGRQRRREPKGSDLLVRHRISFEAMFNGSEEEATIESLVTCEPCMGSGSADSSSISRCSTCEGRGRITQTQRIGPFLQETVVDCPNCSGSGRVIKDPCRSCNGDGRVRKERTIRFNVPAGVPEGTRLRMQGQGEPPANGIGTNGHLYIEISVTNHPWFERSDADLLMALPVGFGDLVQGRTFLIPHLDGKDLEIVIRPSTRPGDTIDIPGRGITRARGRGRGDVTVLIKLHVPKNLGRSDLSALKSLSDVLNLPDDGVVDSIRSEADDRRNDRG</sequence>
<evidence type="ECO:0000256" key="1">
    <source>
        <dbReference type="ARBA" id="ARBA00022723"/>
    </source>
</evidence>
<dbReference type="InterPro" id="IPR036410">
    <property type="entry name" value="HSP_DnaJ_Cys-rich_dom_sf"/>
</dbReference>
<organism evidence="9">
    <name type="scientific">uncultured archaeon MedDCM-OCT-S05-C10</name>
    <dbReference type="NCBI Taxonomy" id="743088"/>
    <lineage>
        <taxon>Archaea</taxon>
        <taxon>environmental samples</taxon>
    </lineage>
</organism>
<dbReference type="Pfam" id="PF00684">
    <property type="entry name" value="DnaJ_CXXCXGXG"/>
    <property type="match status" value="1"/>
</dbReference>
<dbReference type="GO" id="GO:0005524">
    <property type="term" value="F:ATP binding"/>
    <property type="evidence" value="ECO:0007669"/>
    <property type="project" value="InterPro"/>
</dbReference>
<dbReference type="InterPro" id="IPR001623">
    <property type="entry name" value="DnaJ_domain"/>
</dbReference>
<dbReference type="GO" id="GO:0005737">
    <property type="term" value="C:cytoplasm"/>
    <property type="evidence" value="ECO:0007669"/>
    <property type="project" value="TreeGrafter"/>
</dbReference>
<dbReference type="CDD" id="cd10747">
    <property type="entry name" value="DnaJ_C"/>
    <property type="match status" value="1"/>
</dbReference>
<dbReference type="PROSITE" id="PS00636">
    <property type="entry name" value="DNAJ_1"/>
    <property type="match status" value="1"/>
</dbReference>
<dbReference type="SUPFAM" id="SSF57938">
    <property type="entry name" value="DnaJ/Hsp40 cysteine-rich domain"/>
    <property type="match status" value="1"/>
</dbReference>
<reference evidence="9" key="1">
    <citation type="journal article" date="2010" name="ISME J.">
        <title>Metagenome of the Mediterranean deep chlorophyll maximum studied by direct and fosmid library 454 pyrosequencing.</title>
        <authorList>
            <person name="Ghai R."/>
            <person name="Martin-Cuadrado A.B."/>
            <person name="Molto A.G."/>
            <person name="Heredia I.G."/>
            <person name="Cabrera R."/>
            <person name="Martin J."/>
            <person name="Verdu M."/>
            <person name="Deschamps P."/>
            <person name="Moreira D."/>
            <person name="Lopez-Garcia P."/>
            <person name="Mira A."/>
            <person name="Rodriguez-Valera F."/>
        </authorList>
    </citation>
    <scope>NUCLEOTIDE SEQUENCE</scope>
</reference>
<dbReference type="SUPFAM" id="SSF46565">
    <property type="entry name" value="Chaperone J-domain"/>
    <property type="match status" value="1"/>
</dbReference>
<dbReference type="GO" id="GO:0051082">
    <property type="term" value="F:unfolded protein binding"/>
    <property type="evidence" value="ECO:0007669"/>
    <property type="project" value="InterPro"/>
</dbReference>
<dbReference type="InterPro" id="IPR008971">
    <property type="entry name" value="HSP40/DnaJ_pept-bd"/>
</dbReference>
<keyword evidence="3 6" id="KW-0863">Zinc-finger</keyword>
<dbReference type="Pfam" id="PF01556">
    <property type="entry name" value="DnaJ_C"/>
    <property type="match status" value="1"/>
</dbReference>
<dbReference type="Gene3D" id="1.10.287.110">
    <property type="entry name" value="DnaJ domain"/>
    <property type="match status" value="1"/>
</dbReference>
<dbReference type="PROSITE" id="PS51188">
    <property type="entry name" value="ZF_CR"/>
    <property type="match status" value="1"/>
</dbReference>
<dbReference type="GO" id="GO:0042026">
    <property type="term" value="P:protein refolding"/>
    <property type="evidence" value="ECO:0007669"/>
    <property type="project" value="TreeGrafter"/>
</dbReference>
<dbReference type="Gene3D" id="2.10.230.10">
    <property type="entry name" value="Heat shock protein DnaJ, cysteine-rich domain"/>
    <property type="match status" value="1"/>
</dbReference>
<dbReference type="AlphaFoldDB" id="D6PBF4"/>
<dbReference type="NCBIfam" id="NF008035">
    <property type="entry name" value="PRK10767.1"/>
    <property type="match status" value="1"/>
</dbReference>
<keyword evidence="1 6" id="KW-0479">Metal-binding</keyword>
<dbReference type="EMBL" id="GU942962">
    <property type="protein sequence ID" value="ADD93055.1"/>
    <property type="molecule type" value="Genomic_DNA"/>
</dbReference>
<dbReference type="InterPro" id="IPR018253">
    <property type="entry name" value="DnaJ_domain_CS"/>
</dbReference>
<evidence type="ECO:0000256" key="6">
    <source>
        <dbReference type="PROSITE-ProRule" id="PRU00546"/>
    </source>
</evidence>
<feature type="zinc finger region" description="CR-type" evidence="6">
    <location>
        <begin position="136"/>
        <end position="218"/>
    </location>
</feature>
<dbReference type="SMART" id="SM00271">
    <property type="entry name" value="DnaJ"/>
    <property type="match status" value="1"/>
</dbReference>
<evidence type="ECO:0000256" key="4">
    <source>
        <dbReference type="ARBA" id="ARBA00022833"/>
    </source>
</evidence>
<dbReference type="PRINTS" id="PR00625">
    <property type="entry name" value="JDOMAIN"/>
</dbReference>
<feature type="domain" description="J" evidence="7">
    <location>
        <begin position="6"/>
        <end position="71"/>
    </location>
</feature>
<dbReference type="GO" id="GO:0009408">
    <property type="term" value="P:response to heat"/>
    <property type="evidence" value="ECO:0007669"/>
    <property type="project" value="InterPro"/>
</dbReference>
<evidence type="ECO:0000256" key="2">
    <source>
        <dbReference type="ARBA" id="ARBA00022737"/>
    </source>
</evidence>
<dbReference type="GO" id="GO:0008270">
    <property type="term" value="F:zinc ion binding"/>
    <property type="evidence" value="ECO:0007669"/>
    <property type="project" value="UniProtKB-KW"/>
</dbReference>
<dbReference type="InterPro" id="IPR012724">
    <property type="entry name" value="DnaJ"/>
</dbReference>
<evidence type="ECO:0000256" key="3">
    <source>
        <dbReference type="ARBA" id="ARBA00022771"/>
    </source>
</evidence>
<dbReference type="InterPro" id="IPR036869">
    <property type="entry name" value="J_dom_sf"/>
</dbReference>